<dbReference type="SMART" id="SM00233">
    <property type="entry name" value="PH"/>
    <property type="match status" value="1"/>
</dbReference>
<dbReference type="PRINTS" id="PR00405">
    <property type="entry name" value="REVINTRACTNG"/>
</dbReference>
<dbReference type="PROSITE" id="PS50088">
    <property type="entry name" value="ANK_REPEAT"/>
    <property type="match status" value="1"/>
</dbReference>
<dbReference type="InterPro" id="IPR011993">
    <property type="entry name" value="PH-like_dom_sf"/>
</dbReference>
<dbReference type="PROSITE" id="PS50003">
    <property type="entry name" value="PH_DOMAIN"/>
    <property type="match status" value="1"/>
</dbReference>
<feature type="domain" description="Arf-GAP" evidence="14">
    <location>
        <begin position="424"/>
        <end position="546"/>
    </location>
</feature>
<comment type="caution">
    <text evidence="15">The sequence shown here is derived from an EMBL/GenBank/DDBJ whole genome shotgun (WGS) entry which is preliminary data.</text>
</comment>
<dbReference type="Pfam" id="PF01412">
    <property type="entry name" value="ArfGap"/>
    <property type="match status" value="1"/>
</dbReference>
<evidence type="ECO:0000256" key="8">
    <source>
        <dbReference type="PROSITE-ProRule" id="PRU00023"/>
    </source>
</evidence>
<feature type="repeat" description="ANK" evidence="8">
    <location>
        <begin position="619"/>
        <end position="651"/>
    </location>
</feature>
<dbReference type="FunFam" id="1.20.1270.60:FF:000036">
    <property type="entry name" value="Arf-GAP with SH3 domain, ANK repeat and PH domain-containing protein 3"/>
    <property type="match status" value="1"/>
</dbReference>
<evidence type="ECO:0000256" key="1">
    <source>
        <dbReference type="ARBA" id="ARBA00004496"/>
    </source>
</evidence>
<dbReference type="SMART" id="SM00248">
    <property type="entry name" value="ANK"/>
    <property type="match status" value="3"/>
</dbReference>
<dbReference type="GO" id="GO:0005737">
    <property type="term" value="C:cytoplasm"/>
    <property type="evidence" value="ECO:0007669"/>
    <property type="project" value="UniProtKB-SubCell"/>
</dbReference>
<dbReference type="CDD" id="cd08834">
    <property type="entry name" value="ArfGap_ASAP"/>
    <property type="match status" value="1"/>
</dbReference>
<dbReference type="InterPro" id="IPR036028">
    <property type="entry name" value="SH3-like_dom_sf"/>
</dbReference>
<dbReference type="InterPro" id="IPR001452">
    <property type="entry name" value="SH3_domain"/>
</dbReference>
<dbReference type="InterPro" id="IPR036770">
    <property type="entry name" value="Ankyrin_rpt-contain_sf"/>
</dbReference>
<dbReference type="SMART" id="SM00326">
    <property type="entry name" value="SH3"/>
    <property type="match status" value="1"/>
</dbReference>
<feature type="region of interest" description="Disordered" evidence="11">
    <location>
        <begin position="782"/>
        <end position="930"/>
    </location>
</feature>
<dbReference type="Gene3D" id="1.25.40.20">
    <property type="entry name" value="Ankyrin repeat-containing domain"/>
    <property type="match status" value="1"/>
</dbReference>
<keyword evidence="4" id="KW-0479">Metal-binding</keyword>
<evidence type="ECO:0000256" key="5">
    <source>
        <dbReference type="ARBA" id="ARBA00022737"/>
    </source>
</evidence>
<feature type="compositionally biased region" description="Polar residues" evidence="11">
    <location>
        <begin position="794"/>
        <end position="818"/>
    </location>
</feature>
<keyword evidence="6" id="KW-0862">Zinc</keyword>
<proteinExistence type="predicted"/>
<organism evidence="15 16">
    <name type="scientific">Patella caerulea</name>
    <name type="common">Rayed Mediterranean limpet</name>
    <dbReference type="NCBI Taxonomy" id="87958"/>
    <lineage>
        <taxon>Eukaryota</taxon>
        <taxon>Metazoa</taxon>
        <taxon>Spiralia</taxon>
        <taxon>Lophotrochozoa</taxon>
        <taxon>Mollusca</taxon>
        <taxon>Gastropoda</taxon>
        <taxon>Patellogastropoda</taxon>
        <taxon>Patelloidea</taxon>
        <taxon>Patellidae</taxon>
        <taxon>Patella</taxon>
    </lineage>
</organism>
<dbReference type="InterPro" id="IPR038508">
    <property type="entry name" value="ArfGAP_dom_sf"/>
</dbReference>
<evidence type="ECO:0000256" key="11">
    <source>
        <dbReference type="SAM" id="MobiDB-lite"/>
    </source>
</evidence>
<feature type="region of interest" description="Disordered" evidence="11">
    <location>
        <begin position="705"/>
        <end position="769"/>
    </location>
</feature>
<dbReference type="InterPro" id="IPR002110">
    <property type="entry name" value="Ankyrin_rpt"/>
</dbReference>
<dbReference type="Gene3D" id="1.10.220.150">
    <property type="entry name" value="Arf GTPase activating protein"/>
    <property type="match status" value="1"/>
</dbReference>
<dbReference type="CDD" id="cd13251">
    <property type="entry name" value="PH_ASAP"/>
    <property type="match status" value="1"/>
</dbReference>
<dbReference type="Gene3D" id="1.25.40.950">
    <property type="match status" value="1"/>
</dbReference>
<dbReference type="SUPFAM" id="SSF48403">
    <property type="entry name" value="Ankyrin repeat"/>
    <property type="match status" value="1"/>
</dbReference>
<evidence type="ECO:0000256" key="4">
    <source>
        <dbReference type="ARBA" id="ARBA00022723"/>
    </source>
</evidence>
<evidence type="ECO:0000256" key="9">
    <source>
        <dbReference type="PROSITE-ProRule" id="PRU00192"/>
    </source>
</evidence>
<dbReference type="Gene3D" id="2.30.30.40">
    <property type="entry name" value="SH3 Domains"/>
    <property type="match status" value="1"/>
</dbReference>
<dbReference type="SUPFAM" id="SSF57863">
    <property type="entry name" value="ArfGap/RecO-like zinc finger"/>
    <property type="match status" value="1"/>
</dbReference>
<dbReference type="InterPro" id="IPR027267">
    <property type="entry name" value="AH/BAR_dom_sf"/>
</dbReference>
<dbReference type="InterPro" id="IPR037278">
    <property type="entry name" value="ARFGAP/RecO"/>
</dbReference>
<keyword evidence="5" id="KW-0677">Repeat</keyword>
<name>A0AAN8GBL6_PATCE</name>
<evidence type="ECO:0000256" key="3">
    <source>
        <dbReference type="ARBA" id="ARBA00022490"/>
    </source>
</evidence>
<dbReference type="Pfam" id="PF12796">
    <property type="entry name" value="Ank_2"/>
    <property type="match status" value="1"/>
</dbReference>
<dbReference type="Pfam" id="PF16746">
    <property type="entry name" value="BAR_3"/>
    <property type="match status" value="1"/>
</dbReference>
<dbReference type="GO" id="GO:0008270">
    <property type="term" value="F:zinc ion binding"/>
    <property type="evidence" value="ECO:0007669"/>
    <property type="project" value="UniProtKB-KW"/>
</dbReference>
<dbReference type="SUPFAM" id="SSF50729">
    <property type="entry name" value="PH domain-like"/>
    <property type="match status" value="1"/>
</dbReference>
<sequence length="1019" mass="114427">MQFNSNDFVRETWEDIKSPTTSAFTSKMAQCRHSVSSLEETLDLDRSGLTKMKKSVKALYNSGVTHVANEAYLSENLERLGNIAKTREQESEICAAFVKFSHVTKELSAMMKNLMQSLNNIVLYPLDAFLKGELKGVKGDLKKPFDKAWKDYETKFSKIEKEKKQQAKEAGMIRTEVSGAEIADEMEKERKMFQLQMCEYLIRVNEIKTKKGVDLLQYLVEYYQAQSNFFQDGLKTITHFHSFIDGLVHQLHAIKNRQDKERKQLMELRDSLKSNMTIKEPAANAAPSGYSLHQLQGNKAHGSEKNGYLLKKSEGRMRRVWQKRKCGINNGIMSISHQDENKDPVRLNLLTCQVKLVHDDPGKKCFDLVSSSNNRTYHLQGDDTRDMEEWISVLNNAKEDVLLKAFQDSANSTSMNQSVRELTTSILDRVRRLPGNKFCCDCGCPDPEWLSTNLGVIICLECCGIHRELGVHISRTQSIVIDDLCTSQLLLSRVVGNTSFNDIMEATLDPSLKPKSSSPMEEKRDFIRSKYEQHRFAIITCTDKEELKQDLKQAILSKDIFALLQVYAEGLDLMTTLPESDNETALHLAIKEEDGTSLPLVDFIVQNSAIGSLDKKAGDGNTALHMCVELNQTECMKLLLRTRPDLANIENKHGKTPLNVAQDMNHQRCTELLKSAATGKKDLYAHVNIDWDLISDERMYDFGEFSDDELDGTPDKSKPRSRPPSLIMIPEMTSLSGKEGNYAMRDRTDSESSSRHPPVPPPAQNKPKKYITIPSQHRASLNNNKYKSVPGLNAPNSTSNQNLANGNNGSGITQSSDVTEVPGRPNKSLPPLPPRGKKPPPPPPPANSNVGGHTRNRSEPNASFLIHKRTCSDPPPRPAPPDFRNTINIPAGGIAVLPKVGDRGEKPPPNPRLSRGTSLVEDDLKSSRSKSIDRIDTNEMMAPPVPIPRSKNKKAPPIGKRCRALYDCEADNEDELSFKEGEVIVILREEEEEWWEGEIEKDPSRRGLFPVSFIKMCPG</sequence>
<dbReference type="PANTHER" id="PTHR45854">
    <property type="entry name" value="ASAP FAMILY MEMBER"/>
    <property type="match status" value="1"/>
</dbReference>
<dbReference type="InterPro" id="IPR037844">
    <property type="entry name" value="PH_ASAP"/>
</dbReference>
<keyword evidence="2 9" id="KW-0728">SH3 domain</keyword>
<dbReference type="InterPro" id="IPR001164">
    <property type="entry name" value="ArfGAP_dom"/>
</dbReference>
<keyword evidence="10" id="KW-0863">Zinc-finger</keyword>
<keyword evidence="16" id="KW-1185">Reference proteome</keyword>
<feature type="compositionally biased region" description="Basic and acidic residues" evidence="11">
    <location>
        <begin position="744"/>
        <end position="754"/>
    </location>
</feature>
<evidence type="ECO:0000313" key="15">
    <source>
        <dbReference type="EMBL" id="KAK6167781.1"/>
    </source>
</evidence>
<evidence type="ECO:0000313" key="16">
    <source>
        <dbReference type="Proteomes" id="UP001347796"/>
    </source>
</evidence>
<comment type="subcellular location">
    <subcellularLocation>
        <location evidence="1">Cytoplasm</location>
    </subcellularLocation>
</comment>
<dbReference type="InterPro" id="IPR004148">
    <property type="entry name" value="BAR_dom"/>
</dbReference>
<dbReference type="AlphaFoldDB" id="A0AAN8GBL6"/>
<evidence type="ECO:0000259" key="14">
    <source>
        <dbReference type="PROSITE" id="PS50115"/>
    </source>
</evidence>
<evidence type="ECO:0000259" key="13">
    <source>
        <dbReference type="PROSITE" id="PS50003"/>
    </source>
</evidence>
<dbReference type="EMBL" id="JAZGQO010000018">
    <property type="protein sequence ID" value="KAK6167781.1"/>
    <property type="molecule type" value="Genomic_DNA"/>
</dbReference>
<reference evidence="15 16" key="1">
    <citation type="submission" date="2024-01" db="EMBL/GenBank/DDBJ databases">
        <title>The genome of the rayed Mediterranean limpet Patella caerulea (Linnaeus, 1758).</title>
        <authorList>
            <person name="Anh-Thu Weber A."/>
            <person name="Halstead-Nussloch G."/>
        </authorList>
    </citation>
    <scope>NUCLEOTIDE SEQUENCE [LARGE SCALE GENOMIC DNA]</scope>
    <source>
        <strain evidence="15">AATW-2023a</strain>
        <tissue evidence="15">Whole specimen</tissue>
    </source>
</reference>
<evidence type="ECO:0000259" key="12">
    <source>
        <dbReference type="PROSITE" id="PS50002"/>
    </source>
</evidence>
<dbReference type="Gene3D" id="2.30.29.30">
    <property type="entry name" value="Pleckstrin-homology domain (PH domain)/Phosphotyrosine-binding domain (PTB)"/>
    <property type="match status" value="1"/>
</dbReference>
<dbReference type="SUPFAM" id="SSF50044">
    <property type="entry name" value="SH3-domain"/>
    <property type="match status" value="1"/>
</dbReference>
<evidence type="ECO:0000256" key="2">
    <source>
        <dbReference type="ARBA" id="ARBA00022443"/>
    </source>
</evidence>
<evidence type="ECO:0000256" key="6">
    <source>
        <dbReference type="ARBA" id="ARBA00022833"/>
    </source>
</evidence>
<gene>
    <name evidence="15" type="ORF">SNE40_021731</name>
</gene>
<dbReference type="CDD" id="cd07604">
    <property type="entry name" value="BAR_ASAPs"/>
    <property type="match status" value="1"/>
</dbReference>
<dbReference type="InterPro" id="IPR043593">
    <property type="entry name" value="ASAP"/>
</dbReference>
<evidence type="ECO:0000256" key="10">
    <source>
        <dbReference type="PROSITE-ProRule" id="PRU00288"/>
    </source>
</evidence>
<feature type="domain" description="SH3" evidence="12">
    <location>
        <begin position="957"/>
        <end position="1019"/>
    </location>
</feature>
<dbReference type="SMART" id="SM00105">
    <property type="entry name" value="ArfGap"/>
    <property type="match status" value="1"/>
</dbReference>
<dbReference type="GO" id="GO:0005096">
    <property type="term" value="F:GTPase activator activity"/>
    <property type="evidence" value="ECO:0007669"/>
    <property type="project" value="InterPro"/>
</dbReference>
<feature type="domain" description="PH" evidence="13">
    <location>
        <begin position="302"/>
        <end position="399"/>
    </location>
</feature>
<evidence type="ECO:0000256" key="7">
    <source>
        <dbReference type="ARBA" id="ARBA00023043"/>
    </source>
</evidence>
<keyword evidence="3" id="KW-0963">Cytoplasm</keyword>
<dbReference type="PROSITE" id="PS50002">
    <property type="entry name" value="SH3"/>
    <property type="match status" value="1"/>
</dbReference>
<dbReference type="Pfam" id="PF00018">
    <property type="entry name" value="SH3_1"/>
    <property type="match status" value="1"/>
</dbReference>
<dbReference type="Pfam" id="PF00169">
    <property type="entry name" value="PH"/>
    <property type="match status" value="1"/>
</dbReference>
<feature type="compositionally biased region" description="Pro residues" evidence="11">
    <location>
        <begin position="828"/>
        <end position="846"/>
    </location>
</feature>
<dbReference type="Gene3D" id="1.20.1270.60">
    <property type="entry name" value="Arfaptin homology (AH) domain/BAR domain"/>
    <property type="match status" value="1"/>
</dbReference>
<dbReference type="PANTHER" id="PTHR45854:SF3">
    <property type="entry name" value="ARFGAP WITH SH3 DOMAIN, ANK REPEAT AND PH DOMAIN-CONTAINING PROTEIN"/>
    <property type="match status" value="1"/>
</dbReference>
<dbReference type="FunFam" id="1.25.40.20:FF:000006">
    <property type="entry name" value="Arf-GAP with SH3 domain, ANK repeat and PH domain-containing protein 2"/>
    <property type="match status" value="1"/>
</dbReference>
<keyword evidence="7 8" id="KW-0040">ANK repeat</keyword>
<dbReference type="PRINTS" id="PR00452">
    <property type="entry name" value="SH3DOMAIN"/>
</dbReference>
<dbReference type="Proteomes" id="UP001347796">
    <property type="component" value="Unassembled WGS sequence"/>
</dbReference>
<accession>A0AAN8GBL6</accession>
<dbReference type="PROSITE" id="PS50115">
    <property type="entry name" value="ARFGAP"/>
    <property type="match status" value="1"/>
</dbReference>
<protein>
    <submittedName>
        <fullName evidence="15">Uncharacterized protein</fullName>
    </submittedName>
</protein>
<dbReference type="SUPFAM" id="SSF103657">
    <property type="entry name" value="BAR/IMD domain-like"/>
    <property type="match status" value="1"/>
</dbReference>
<dbReference type="InterPro" id="IPR001849">
    <property type="entry name" value="PH_domain"/>
</dbReference>